<evidence type="ECO:0008006" key="2">
    <source>
        <dbReference type="Google" id="ProtNLM"/>
    </source>
</evidence>
<organism evidence="1">
    <name type="scientific">Streptomyces sp. CMC78</name>
    <dbReference type="NCBI Taxonomy" id="3231512"/>
    <lineage>
        <taxon>Bacteria</taxon>
        <taxon>Bacillati</taxon>
        <taxon>Actinomycetota</taxon>
        <taxon>Actinomycetes</taxon>
        <taxon>Kitasatosporales</taxon>
        <taxon>Streptomycetaceae</taxon>
        <taxon>Streptomyces</taxon>
    </lineage>
</organism>
<accession>A0AB33KFV6</accession>
<gene>
    <name evidence="1" type="ORF">SCMC78_33280</name>
</gene>
<protein>
    <recommendedName>
        <fullName evidence="2">Restriction endonuclease type IV Mrr domain-containing protein</fullName>
    </recommendedName>
</protein>
<sequence>MLPGARSTWLVTLHTLIEELSANREPASSDHASLPRAGGLNGYQLQRLVRAGLLSRDGSTVMPSAAAAAWHQSGDPAVLVEALHCNVRFVGEAMGALSSGPRTHDQLLELARDDFDLQWDTAAPVRDRTGWLAVTGMVDLFDRQVHLTETGRRVLAAMELGKPDPDETDTVVQLGPTPKAIARLVEQLDQTGLKERADGANLYIPGVAANGGVLDALQVLTEAAIPSISDADFVRSVQSTFPKAQTVATARTAKDTLKALGLIQRTSSESWTATPAALAWVESGEPLDLARIVHASIAFFGEVLGELDQTLRPTTGTITERSSLYLPNRGKPLSRSAVNTRLNLLDACGLVTRLSQTTYRTTALGRAFKESLPGFQPDNSAGYALSDGATENHHRDSPTGINHQTSFLGSHIAAELEDAARDSANSKRLEKAAVVALGYLGMPGQHVGGPGAVDGHVRFGVGTDSLILAIEAKTSATGPVRGQPLFGLSEHRARVGAHVHLLIGPGFERRMLKEADDDPAIAVIDTGLLAEVVRHQEQTPLTLIQLAPLVDPALKAAQRGDALRGYWEAQDMRSRLEYALVDILNAEAQDPLEEGGWLDLTSIRRELRTREYRVDEGTVVEALDFLASSRIGVLERLEQRYRCTASVHTAGQRIRALGSQWVAATELHRQARSGDEVPVHS</sequence>
<dbReference type="KEGG" id="stcm:SCMC78_33280"/>
<name>A0AB33KFV6_9ACTN</name>
<proteinExistence type="predicted"/>
<dbReference type="EMBL" id="AP035884">
    <property type="protein sequence ID" value="BFP53521.1"/>
    <property type="molecule type" value="Genomic_DNA"/>
</dbReference>
<dbReference type="AlphaFoldDB" id="A0AB33KFV6"/>
<evidence type="ECO:0000313" key="1">
    <source>
        <dbReference type="EMBL" id="BFP53521.1"/>
    </source>
</evidence>
<reference evidence="1" key="1">
    <citation type="submission" date="2024-07" db="EMBL/GenBank/DDBJ databases">
        <title>Complete genome sequences of cellulolytic bacteria, Kitasatospora sp. CMC57 and Streptomyces sp. CMC78, isolated from Japanese agricultural soil.</title>
        <authorList>
            <person name="Hashimoto T."/>
            <person name="Ito M."/>
            <person name="Iwamoto M."/>
            <person name="Fukahori D."/>
            <person name="Shoda T."/>
            <person name="Sakoda M."/>
            <person name="Morohoshi T."/>
            <person name="Mitsuboshi M."/>
            <person name="Nishizawa T."/>
        </authorList>
    </citation>
    <scope>NUCLEOTIDE SEQUENCE</scope>
    <source>
        <strain evidence="1">CMC78</strain>
    </source>
</reference>